<dbReference type="EMBL" id="JBHSNB010000003">
    <property type="protein sequence ID" value="MFC5586437.1"/>
    <property type="molecule type" value="Genomic_DNA"/>
</dbReference>
<dbReference type="SUPFAM" id="SSF46785">
    <property type="entry name" value="Winged helix' DNA-binding domain"/>
    <property type="match status" value="1"/>
</dbReference>
<dbReference type="Pfam" id="PF13545">
    <property type="entry name" value="HTH_Crp_2"/>
    <property type="match status" value="1"/>
</dbReference>
<accession>A0ABW0TB08</accession>
<dbReference type="Pfam" id="PF00027">
    <property type="entry name" value="cNMP_binding"/>
    <property type="match status" value="1"/>
</dbReference>
<evidence type="ECO:0000259" key="4">
    <source>
        <dbReference type="PROSITE" id="PS51063"/>
    </source>
</evidence>
<name>A0ABW0TB08_9HYPH</name>
<reference evidence="6" key="1">
    <citation type="journal article" date="2019" name="Int. J. Syst. Evol. Microbiol.">
        <title>The Global Catalogue of Microorganisms (GCM) 10K type strain sequencing project: providing services to taxonomists for standard genome sequencing and annotation.</title>
        <authorList>
            <consortium name="The Broad Institute Genomics Platform"/>
            <consortium name="The Broad Institute Genome Sequencing Center for Infectious Disease"/>
            <person name="Wu L."/>
            <person name="Ma J."/>
        </authorList>
    </citation>
    <scope>NUCLEOTIDE SEQUENCE [LARGE SCALE GENOMIC DNA]</scope>
    <source>
        <strain evidence="6">JCM 3366</strain>
    </source>
</reference>
<dbReference type="InterPro" id="IPR012318">
    <property type="entry name" value="HTH_CRP"/>
</dbReference>
<evidence type="ECO:0000313" key="6">
    <source>
        <dbReference type="Proteomes" id="UP001596107"/>
    </source>
</evidence>
<comment type="caution">
    <text evidence="5">The sequence shown here is derived from an EMBL/GenBank/DDBJ whole genome shotgun (WGS) entry which is preliminary data.</text>
</comment>
<dbReference type="InterPro" id="IPR036388">
    <property type="entry name" value="WH-like_DNA-bd_sf"/>
</dbReference>
<organism evidence="5 6">
    <name type="scientific">Nitratireductor kimnyeongensis</name>
    <dbReference type="NCBI Taxonomy" id="430679"/>
    <lineage>
        <taxon>Bacteria</taxon>
        <taxon>Pseudomonadati</taxon>
        <taxon>Pseudomonadota</taxon>
        <taxon>Alphaproteobacteria</taxon>
        <taxon>Hyphomicrobiales</taxon>
        <taxon>Phyllobacteriaceae</taxon>
        <taxon>Nitratireductor</taxon>
    </lineage>
</organism>
<gene>
    <name evidence="5" type="ORF">ACFPOD_15080</name>
</gene>
<dbReference type="Gene3D" id="1.10.10.10">
    <property type="entry name" value="Winged helix-like DNA-binding domain superfamily/Winged helix DNA-binding domain"/>
    <property type="match status" value="1"/>
</dbReference>
<dbReference type="InterPro" id="IPR000595">
    <property type="entry name" value="cNMP-bd_dom"/>
</dbReference>
<keyword evidence="1" id="KW-0805">Transcription regulation</keyword>
<dbReference type="InterPro" id="IPR036390">
    <property type="entry name" value="WH_DNA-bd_sf"/>
</dbReference>
<dbReference type="CDD" id="cd00038">
    <property type="entry name" value="CAP_ED"/>
    <property type="match status" value="1"/>
</dbReference>
<keyword evidence="2" id="KW-0238">DNA-binding</keyword>
<dbReference type="InterPro" id="IPR018490">
    <property type="entry name" value="cNMP-bd_dom_sf"/>
</dbReference>
<dbReference type="RefSeq" id="WP_223021859.1">
    <property type="nucleotide sequence ID" value="NZ_CP078143.1"/>
</dbReference>
<dbReference type="Gene3D" id="2.60.120.10">
    <property type="entry name" value="Jelly Rolls"/>
    <property type="match status" value="1"/>
</dbReference>
<keyword evidence="3" id="KW-0804">Transcription</keyword>
<dbReference type="Proteomes" id="UP001596107">
    <property type="component" value="Unassembled WGS sequence"/>
</dbReference>
<evidence type="ECO:0000256" key="3">
    <source>
        <dbReference type="ARBA" id="ARBA00023163"/>
    </source>
</evidence>
<feature type="domain" description="HTH crp-type" evidence="4">
    <location>
        <begin position="158"/>
        <end position="230"/>
    </location>
</feature>
<sequence length="249" mass="28175">MTKEQERAHASLPCEKCPLRKRDLFRDFEQGELDFIGRFKKGDLAVKKGATVLVEGAHNPHLYTVLSGWGFRYKLLEDGRRQIVNYVMPGDLVGLQGNLLGEMKHSVEALSSMVLCVFEKAELFSLYREFPELAYDITWIASREECMLDDNLLTVGRRTALEKVAYLLMFILERSRQCGLIGNGTVSLTQQHVADTLGLSLVHTNKTIARLAERGFLKWEDGGCRILNPEALAELADWTAEKVAKRPFL</sequence>
<dbReference type="InterPro" id="IPR014710">
    <property type="entry name" value="RmlC-like_jellyroll"/>
</dbReference>
<evidence type="ECO:0000313" key="5">
    <source>
        <dbReference type="EMBL" id="MFC5586437.1"/>
    </source>
</evidence>
<keyword evidence="6" id="KW-1185">Reference proteome</keyword>
<evidence type="ECO:0000256" key="1">
    <source>
        <dbReference type="ARBA" id="ARBA00023015"/>
    </source>
</evidence>
<proteinExistence type="predicted"/>
<dbReference type="PROSITE" id="PS51063">
    <property type="entry name" value="HTH_CRP_2"/>
    <property type="match status" value="1"/>
</dbReference>
<dbReference type="SUPFAM" id="SSF51206">
    <property type="entry name" value="cAMP-binding domain-like"/>
    <property type="match status" value="1"/>
</dbReference>
<evidence type="ECO:0000256" key="2">
    <source>
        <dbReference type="ARBA" id="ARBA00023125"/>
    </source>
</evidence>
<protein>
    <submittedName>
        <fullName evidence="5">Crp/Fnr family transcriptional regulator</fullName>
    </submittedName>
</protein>